<feature type="domain" description="Tyrosinase copper-binding" evidence="5">
    <location>
        <begin position="307"/>
        <end position="318"/>
    </location>
</feature>
<dbReference type="Pfam" id="PF00264">
    <property type="entry name" value="Tyrosinase"/>
    <property type="match status" value="1"/>
</dbReference>
<feature type="signal peptide" evidence="3">
    <location>
        <begin position="1"/>
        <end position="19"/>
    </location>
</feature>
<feature type="domain" description="Tyrosinase copper-binding" evidence="4">
    <location>
        <begin position="117"/>
        <end position="134"/>
    </location>
</feature>
<keyword evidence="7" id="KW-1185">Reference proteome</keyword>
<dbReference type="InterPro" id="IPR050316">
    <property type="entry name" value="Tyrosinase/Hemocyanin"/>
</dbReference>
<comment type="caution">
    <text evidence="6">The sequence shown here is derived from an EMBL/GenBank/DDBJ whole genome shotgun (WGS) entry which is preliminary data.</text>
</comment>
<evidence type="ECO:0000256" key="3">
    <source>
        <dbReference type="SAM" id="SignalP"/>
    </source>
</evidence>
<dbReference type="InterPro" id="IPR002227">
    <property type="entry name" value="Tyrosinase_Cu-bd"/>
</dbReference>
<dbReference type="Proteomes" id="UP001199106">
    <property type="component" value="Unassembled WGS sequence"/>
</dbReference>
<protein>
    <submittedName>
        <fullName evidence="6">Tyrosinase</fullName>
        <ecNumber evidence="6">1.14.18.1</ecNumber>
    </submittedName>
</protein>
<proteinExistence type="predicted"/>
<keyword evidence="3" id="KW-0732">Signal</keyword>
<dbReference type="PANTHER" id="PTHR11474:SF125">
    <property type="entry name" value="N-ACETYL-6-HYDROXYTRYPTOPHAN OXIDASE IVOB-RELATED"/>
    <property type="match status" value="1"/>
</dbReference>
<evidence type="ECO:0000259" key="5">
    <source>
        <dbReference type="PROSITE" id="PS00498"/>
    </source>
</evidence>
<dbReference type="InterPro" id="IPR008922">
    <property type="entry name" value="Di-copper_centre_dom_sf"/>
</dbReference>
<evidence type="ECO:0000259" key="4">
    <source>
        <dbReference type="PROSITE" id="PS00497"/>
    </source>
</evidence>
<dbReference type="EMBL" id="JAANER010000010">
    <property type="protein sequence ID" value="KAG9185807.1"/>
    <property type="molecule type" value="Genomic_DNA"/>
</dbReference>
<evidence type="ECO:0000256" key="2">
    <source>
        <dbReference type="ARBA" id="ARBA00023002"/>
    </source>
</evidence>
<dbReference type="GO" id="GO:0046872">
    <property type="term" value="F:metal ion binding"/>
    <property type="evidence" value="ECO:0007669"/>
    <property type="project" value="UniProtKB-KW"/>
</dbReference>
<dbReference type="GO" id="GO:0004503">
    <property type="term" value="F:tyrosinase activity"/>
    <property type="evidence" value="ECO:0007669"/>
    <property type="project" value="UniProtKB-EC"/>
</dbReference>
<dbReference type="PROSITE" id="PS00498">
    <property type="entry name" value="TYROSINASE_2"/>
    <property type="match status" value="1"/>
</dbReference>
<dbReference type="PROSITE" id="PS00497">
    <property type="entry name" value="TYROSINASE_1"/>
    <property type="match status" value="1"/>
</dbReference>
<accession>A0AAD4F9S8</accession>
<keyword evidence="2 6" id="KW-0560">Oxidoreductase</keyword>
<reference evidence="6" key="1">
    <citation type="submission" date="2021-07" db="EMBL/GenBank/DDBJ databases">
        <title>Genome Resource of American Ginseng Black Spot Pathogen Alternaria panax.</title>
        <authorList>
            <person name="Qiu C."/>
            <person name="Wang W."/>
            <person name="Liu Z."/>
        </authorList>
    </citation>
    <scope>NUCLEOTIDE SEQUENCE</scope>
    <source>
        <strain evidence="6">BNCC115425</strain>
    </source>
</reference>
<organism evidence="6 7">
    <name type="scientific">Alternaria panax</name>
    <dbReference type="NCBI Taxonomy" id="48097"/>
    <lineage>
        <taxon>Eukaryota</taxon>
        <taxon>Fungi</taxon>
        <taxon>Dikarya</taxon>
        <taxon>Ascomycota</taxon>
        <taxon>Pezizomycotina</taxon>
        <taxon>Dothideomycetes</taxon>
        <taxon>Pleosporomycetidae</taxon>
        <taxon>Pleosporales</taxon>
        <taxon>Pleosporineae</taxon>
        <taxon>Pleosporaceae</taxon>
        <taxon>Alternaria</taxon>
        <taxon>Alternaria sect. Panax</taxon>
    </lineage>
</organism>
<feature type="chain" id="PRO_5041977014" evidence="3">
    <location>
        <begin position="20"/>
        <end position="385"/>
    </location>
</feature>
<evidence type="ECO:0000313" key="6">
    <source>
        <dbReference type="EMBL" id="KAG9185807.1"/>
    </source>
</evidence>
<dbReference type="Gene3D" id="1.10.1280.10">
    <property type="entry name" value="Di-copper center containing domain from catechol oxidase"/>
    <property type="match status" value="1"/>
</dbReference>
<dbReference type="EC" id="1.14.18.1" evidence="6"/>
<dbReference type="AlphaFoldDB" id="A0AAD4F9S8"/>
<evidence type="ECO:0000313" key="7">
    <source>
        <dbReference type="Proteomes" id="UP001199106"/>
    </source>
</evidence>
<sequence length="385" mass="41988">MRFPTLPTAVLALAGAVQSLAVEKRDFLSDLQSQALENLKAAEKNGTLEKRGGCSILTATVRKDWAFMSAKDRKAYISAVQCMFDAPSQSDSALVPGARTRYDDFVAQHINQTTTIHGTGNFLSWHRYFVHGYEKALRDECGYKGSQPYWNWFSHTDDLTKHPVFDGSATSMGGDGLYVKHNGSAGGKGTIALPSGAGGGCIKDGPFKNLQINLGPISPSMAGEVASSSPLAWNPRCAKRDLTSYASFTWLTLDNLYNVTLGTASKNIGLFQDELQGRFPDGFLGMHAAGHFSIGGDGGDIFSSPNDPVFFLHHAMVDRVWWLWQALHLNQAKSIAGTITLFNQPPSRDARLDDPIQMNYLNLSATTNEDMMSTLGGEPLCYIYL</sequence>
<gene>
    <name evidence="6" type="ORF">G6011_07138</name>
</gene>
<dbReference type="PRINTS" id="PR00092">
    <property type="entry name" value="TYROSINASE"/>
</dbReference>
<dbReference type="PANTHER" id="PTHR11474">
    <property type="entry name" value="TYROSINASE FAMILY MEMBER"/>
    <property type="match status" value="1"/>
</dbReference>
<dbReference type="SUPFAM" id="SSF48056">
    <property type="entry name" value="Di-copper centre-containing domain"/>
    <property type="match status" value="1"/>
</dbReference>
<name>A0AAD4F9S8_9PLEO</name>
<evidence type="ECO:0000256" key="1">
    <source>
        <dbReference type="ARBA" id="ARBA00022723"/>
    </source>
</evidence>
<keyword evidence="1" id="KW-0479">Metal-binding</keyword>